<dbReference type="CDD" id="cd00084">
    <property type="entry name" value="HMG-box_SF"/>
    <property type="match status" value="3"/>
</dbReference>
<reference evidence="5 6" key="1">
    <citation type="journal article" date="2013" name="Genome Biol.">
        <title>Genome of Acanthamoeba castellanii highlights extensive lateral gene transfer and early evolution of tyrosine kinase signaling.</title>
        <authorList>
            <person name="Clarke M."/>
            <person name="Lohan A.J."/>
            <person name="Liu B."/>
            <person name="Lagkouvardos I."/>
            <person name="Roy S."/>
            <person name="Zafar N."/>
            <person name="Bertelli C."/>
            <person name="Schilde C."/>
            <person name="Kianianmomeni A."/>
            <person name="Burglin T.R."/>
            <person name="Frech C."/>
            <person name="Turcotte B."/>
            <person name="Kopec K.O."/>
            <person name="Synnott J.M."/>
            <person name="Choo C."/>
            <person name="Paponov I."/>
            <person name="Finkler A."/>
            <person name="Soon Heng Tan C."/>
            <person name="Hutchins A.P."/>
            <person name="Weinmeier T."/>
            <person name="Rattei T."/>
            <person name="Chu J.S."/>
            <person name="Gimenez G."/>
            <person name="Irimia M."/>
            <person name="Rigden D.J."/>
            <person name="Fitzpatrick D.A."/>
            <person name="Lorenzo-Morales J."/>
            <person name="Bateman A."/>
            <person name="Chiu C.H."/>
            <person name="Tang P."/>
            <person name="Hegemann P."/>
            <person name="Fromm H."/>
            <person name="Raoult D."/>
            <person name="Greub G."/>
            <person name="Miranda-Saavedra D."/>
            <person name="Chen N."/>
            <person name="Nash P."/>
            <person name="Ginger M.L."/>
            <person name="Horn M."/>
            <person name="Schaap P."/>
            <person name="Caler L."/>
            <person name="Loftus B."/>
        </authorList>
    </citation>
    <scope>NUCLEOTIDE SEQUENCE [LARGE SCALE GENOMIC DNA]</scope>
    <source>
        <strain evidence="5 6">Neff</strain>
    </source>
</reference>
<feature type="region of interest" description="Disordered" evidence="3">
    <location>
        <begin position="1"/>
        <end position="23"/>
    </location>
</feature>
<dbReference type="InterPro" id="IPR036910">
    <property type="entry name" value="HMG_box_dom_sf"/>
</dbReference>
<dbReference type="GO" id="GO:0005634">
    <property type="term" value="C:nucleus"/>
    <property type="evidence" value="ECO:0007669"/>
    <property type="project" value="UniProtKB-UniRule"/>
</dbReference>
<dbReference type="VEuPathDB" id="AmoebaDB:ACA1_030800"/>
<dbReference type="PROSITE" id="PS50118">
    <property type="entry name" value="HMG_BOX_2"/>
    <property type="match status" value="3"/>
</dbReference>
<feature type="compositionally biased region" description="Basic and acidic residues" evidence="3">
    <location>
        <begin position="581"/>
        <end position="591"/>
    </location>
</feature>
<feature type="DNA-binding region" description="HMG box" evidence="2">
    <location>
        <begin position="298"/>
        <end position="352"/>
    </location>
</feature>
<keyword evidence="1 2" id="KW-0238">DNA-binding</keyword>
<dbReference type="InterPro" id="IPR009071">
    <property type="entry name" value="HMG_box_dom"/>
</dbReference>
<name>L8HKS6_ACACF</name>
<dbReference type="Pfam" id="PF00505">
    <property type="entry name" value="HMG_box"/>
    <property type="match status" value="3"/>
</dbReference>
<dbReference type="SMART" id="SM00398">
    <property type="entry name" value="HMG"/>
    <property type="match status" value="3"/>
</dbReference>
<feature type="compositionally biased region" description="Basic and acidic residues" evidence="3">
    <location>
        <begin position="609"/>
        <end position="626"/>
    </location>
</feature>
<evidence type="ECO:0000313" key="5">
    <source>
        <dbReference type="EMBL" id="ELR24986.1"/>
    </source>
</evidence>
<organism evidence="5 6">
    <name type="scientific">Acanthamoeba castellanii (strain ATCC 30010 / Neff)</name>
    <dbReference type="NCBI Taxonomy" id="1257118"/>
    <lineage>
        <taxon>Eukaryota</taxon>
        <taxon>Amoebozoa</taxon>
        <taxon>Discosea</taxon>
        <taxon>Longamoebia</taxon>
        <taxon>Centramoebida</taxon>
        <taxon>Acanthamoebidae</taxon>
        <taxon>Acanthamoeba</taxon>
    </lineage>
</organism>
<dbReference type="OrthoDB" id="2100231at2759"/>
<dbReference type="STRING" id="1257118.L8HKS6"/>
<evidence type="ECO:0000313" key="6">
    <source>
        <dbReference type="Proteomes" id="UP000011083"/>
    </source>
</evidence>
<dbReference type="EMBL" id="KB007807">
    <property type="protein sequence ID" value="ELR24986.1"/>
    <property type="molecule type" value="Genomic_DNA"/>
</dbReference>
<evidence type="ECO:0000256" key="2">
    <source>
        <dbReference type="PROSITE-ProRule" id="PRU00267"/>
    </source>
</evidence>
<dbReference type="GeneID" id="14926024"/>
<feature type="domain" description="HMG box" evidence="4">
    <location>
        <begin position="298"/>
        <end position="352"/>
    </location>
</feature>
<gene>
    <name evidence="5" type="ORF">ACA1_030800</name>
</gene>
<proteinExistence type="predicted"/>
<keyword evidence="6" id="KW-1185">Reference proteome</keyword>
<dbReference type="PANTHER" id="PTHR48112:SF22">
    <property type="entry name" value="MITOCHONDRIAL TRANSCRIPTION FACTOR A, ISOFORM B"/>
    <property type="match status" value="1"/>
</dbReference>
<dbReference type="PANTHER" id="PTHR48112">
    <property type="entry name" value="HIGH MOBILITY GROUP PROTEIN DSP1"/>
    <property type="match status" value="1"/>
</dbReference>
<dbReference type="AlphaFoldDB" id="L8HKS6"/>
<feature type="DNA-binding region" description="HMG box" evidence="2">
    <location>
        <begin position="162"/>
        <end position="218"/>
    </location>
</feature>
<feature type="compositionally biased region" description="Acidic residues" evidence="3">
    <location>
        <begin position="644"/>
        <end position="694"/>
    </location>
</feature>
<dbReference type="Proteomes" id="UP000011083">
    <property type="component" value="Unassembled WGS sequence"/>
</dbReference>
<feature type="DNA-binding region" description="HMG box" evidence="2">
    <location>
        <begin position="232"/>
        <end position="300"/>
    </location>
</feature>
<dbReference type="InterPro" id="IPR050342">
    <property type="entry name" value="HMGB"/>
</dbReference>
<protein>
    <submittedName>
        <fullName evidence="5">HMG (High mobility group) box domain containing protein</fullName>
    </submittedName>
</protein>
<dbReference type="Gene3D" id="1.10.30.10">
    <property type="entry name" value="High mobility group box domain"/>
    <property type="match status" value="3"/>
</dbReference>
<evidence type="ECO:0000256" key="3">
    <source>
        <dbReference type="SAM" id="MobiDB-lite"/>
    </source>
</evidence>
<feature type="domain" description="HMG box" evidence="4">
    <location>
        <begin position="162"/>
        <end position="218"/>
    </location>
</feature>
<dbReference type="Pfam" id="PF22075">
    <property type="entry name" value="DUF6939"/>
    <property type="match status" value="1"/>
</dbReference>
<feature type="domain" description="HMG box" evidence="4">
    <location>
        <begin position="232"/>
        <end position="300"/>
    </location>
</feature>
<evidence type="ECO:0000256" key="1">
    <source>
        <dbReference type="ARBA" id="ARBA00023125"/>
    </source>
</evidence>
<keyword evidence="2" id="KW-0539">Nucleus</keyword>
<dbReference type="SUPFAM" id="SSF47095">
    <property type="entry name" value="HMG-box"/>
    <property type="match status" value="3"/>
</dbReference>
<accession>L8HKS6</accession>
<feature type="region of interest" description="Disordered" evidence="3">
    <location>
        <begin position="581"/>
        <end position="694"/>
    </location>
</feature>
<dbReference type="InterPro" id="IPR054219">
    <property type="entry name" value="DUF6939"/>
</dbReference>
<dbReference type="KEGG" id="acan:ACA1_030800"/>
<sequence>MTEWLSTRTKGGKRKRSVERVEDVTNEATESFSQDVLEMKPLKRARVTQASIVKSDDLPAPKRKVKAEEEEASALRPDECDELLYFIEHNYLSSLSALMYSLKDLLFVAEPEGPKRRRRAVAVDDDLSDRFLAEFNRLREMKDGIVRKVTRNSAPGTPVSGRKRPTSAYHLFIKEHYASVRDENPDLPFGELISLAATKWREMSDEDKAPYVQKAAEEAKNGAASETEEPARTKRVSAWAVYFGEQMAERSKSAGGLTRQELAKSIGEDWKNLSEADRKKYAALAEERASQPSTPRPTRRAAPGWTVFRNEQTKIFREEKPDMAAADRLKELHAQWDALSDEQRAEYRAMAETAAAEAKTKTTSGGGASRRASTHLASGVIGKEEGAVVVRSKRLSADAFLNLTRLPTVVLVDITLKSTSPYRKFAYAYPVGGIPLPLGRKEAFGMSVEGIVEGLKVFEKAGVDRSTLANQAMKSLHRTEKKNGKLLGWSQGLKGHSDGDPLLDDEAARWQILFPAYKYVLEECLAKEVDELRAMTEKGSQLVLLDMENSVDVYDYSRPVAAAELLRRYLLDQWPSRDEERKLKEAKKAQPEAKSPAKKAGEKRKRKGKEVTKEVDAMEVAHKENDREEEEEQKVHWDSQLSIGEEEGSSSQQEESEEEEDQSEEDEDEDEEDQSEEEEEEEEEEEDDEEEDSD</sequence>
<evidence type="ECO:0000259" key="4">
    <source>
        <dbReference type="PROSITE" id="PS50118"/>
    </source>
</evidence>
<dbReference type="RefSeq" id="XP_004357005.1">
    <property type="nucleotide sequence ID" value="XM_004356950.1"/>
</dbReference>
<dbReference type="GO" id="GO:0003677">
    <property type="term" value="F:DNA binding"/>
    <property type="evidence" value="ECO:0007669"/>
    <property type="project" value="UniProtKB-UniRule"/>
</dbReference>